<proteinExistence type="predicted"/>
<dbReference type="SUPFAM" id="SSF64182">
    <property type="entry name" value="DHH phosphoesterases"/>
    <property type="match status" value="1"/>
</dbReference>
<feature type="domain" description="DHHA1" evidence="2">
    <location>
        <begin position="215"/>
        <end position="312"/>
    </location>
</feature>
<feature type="domain" description="DDH" evidence="1">
    <location>
        <begin position="13"/>
        <end position="153"/>
    </location>
</feature>
<protein>
    <submittedName>
        <fullName evidence="3">Phosphoesterase RecJ domain-containing protein</fullName>
    </submittedName>
</protein>
<evidence type="ECO:0000259" key="1">
    <source>
        <dbReference type="Pfam" id="PF01368"/>
    </source>
</evidence>
<dbReference type="EMBL" id="FQXK01000034">
    <property type="protein sequence ID" value="SHI59108.1"/>
    <property type="molecule type" value="Genomic_DNA"/>
</dbReference>
<dbReference type="PANTHER" id="PTHR47618:SF1">
    <property type="entry name" value="BIFUNCTIONAL OLIGORIBONUCLEASE AND PAP PHOSPHATASE NRNA"/>
    <property type="match status" value="1"/>
</dbReference>
<dbReference type="PANTHER" id="PTHR47618">
    <property type="entry name" value="BIFUNCTIONAL OLIGORIBONUCLEASE AND PAP PHOSPHATASE NRNA"/>
    <property type="match status" value="1"/>
</dbReference>
<dbReference type="AlphaFoldDB" id="A0A1M6CEI5"/>
<dbReference type="InterPro" id="IPR038763">
    <property type="entry name" value="DHH_sf"/>
</dbReference>
<dbReference type="Gene3D" id="3.10.310.30">
    <property type="match status" value="1"/>
</dbReference>
<dbReference type="Gene3D" id="3.90.1640.10">
    <property type="entry name" value="inorganic pyrophosphatase (n-terminal core)"/>
    <property type="match status" value="1"/>
</dbReference>
<keyword evidence="4" id="KW-1185">Reference proteome</keyword>
<evidence type="ECO:0000313" key="4">
    <source>
        <dbReference type="Proteomes" id="UP000184278"/>
    </source>
</evidence>
<dbReference type="InterPro" id="IPR001667">
    <property type="entry name" value="DDH_dom"/>
</dbReference>
<accession>A0A1M6CEI5</accession>
<dbReference type="Pfam" id="PF02272">
    <property type="entry name" value="DHHA1"/>
    <property type="match status" value="1"/>
</dbReference>
<dbReference type="STRING" id="1121131.SAMN02745229_03323"/>
<dbReference type="GO" id="GO:0003676">
    <property type="term" value="F:nucleic acid binding"/>
    <property type="evidence" value="ECO:0007669"/>
    <property type="project" value="InterPro"/>
</dbReference>
<evidence type="ECO:0000259" key="2">
    <source>
        <dbReference type="Pfam" id="PF02272"/>
    </source>
</evidence>
<dbReference type="Pfam" id="PF01368">
    <property type="entry name" value="DHH"/>
    <property type="match status" value="1"/>
</dbReference>
<dbReference type="Proteomes" id="UP000184278">
    <property type="component" value="Unassembled WGS sequence"/>
</dbReference>
<evidence type="ECO:0000313" key="3">
    <source>
        <dbReference type="EMBL" id="SHI59108.1"/>
    </source>
</evidence>
<dbReference type="InterPro" id="IPR051319">
    <property type="entry name" value="Oligoribo/pAp-PDE_c-di-AMP_PDE"/>
</dbReference>
<gene>
    <name evidence="3" type="ORF">SAMN02745229_03323</name>
</gene>
<sequence length="317" mass="34867">MRIEKEIGSAETIGIAGHVRPDGDCVGSCMGMYLYLKKVYPSARIDVFLQEIPEVYSFIPGTEDVNTQYQTDVEHYDAFIILDTGKGRTDGAEVFFDNAKIRINIDHHISNKEGTGDINYIYPEASSVCELCYGVMDPEIVDKNIAMALYTGMVTDTGVFKYSSTSKKTMEVAGKLITYGFEFDKLIDHVFYEKTYKQMQLLARAILDSKLILDGKVIVSVTDSKTMEEYDAKGSDLEGIVSQLKLTSGVGCALYAHQLSDNEYKLSLRSDGSVNVAKVAETFGGGGHDRAAGITMQGDIDDILAKVIAKIEESISK</sequence>
<dbReference type="OrthoDB" id="9803668at2"/>
<organism evidence="3 4">
    <name type="scientific">Butyrivibrio fibrisolvens DSM 3071</name>
    <dbReference type="NCBI Taxonomy" id="1121131"/>
    <lineage>
        <taxon>Bacteria</taxon>
        <taxon>Bacillati</taxon>
        <taxon>Bacillota</taxon>
        <taxon>Clostridia</taxon>
        <taxon>Lachnospirales</taxon>
        <taxon>Lachnospiraceae</taxon>
        <taxon>Butyrivibrio</taxon>
    </lineage>
</organism>
<dbReference type="InterPro" id="IPR003156">
    <property type="entry name" value="DHHA1_dom"/>
</dbReference>
<name>A0A1M6CEI5_BUTFI</name>
<reference evidence="4" key="1">
    <citation type="submission" date="2016-11" db="EMBL/GenBank/DDBJ databases">
        <authorList>
            <person name="Varghese N."/>
            <person name="Submissions S."/>
        </authorList>
    </citation>
    <scope>NUCLEOTIDE SEQUENCE [LARGE SCALE GENOMIC DNA]</scope>
    <source>
        <strain evidence="4">DSM 3071</strain>
    </source>
</reference>